<proteinExistence type="predicted"/>
<organism evidence="3 4">
    <name type="scientific">Bonamia ostreae</name>
    <dbReference type="NCBI Taxonomy" id="126728"/>
    <lineage>
        <taxon>Eukaryota</taxon>
        <taxon>Sar</taxon>
        <taxon>Rhizaria</taxon>
        <taxon>Endomyxa</taxon>
        <taxon>Ascetosporea</taxon>
        <taxon>Haplosporida</taxon>
        <taxon>Bonamia</taxon>
    </lineage>
</organism>
<dbReference type="InterPro" id="IPR016137">
    <property type="entry name" value="RGS"/>
</dbReference>
<name>A0ABV2APW9_9EUKA</name>
<dbReference type="InterPro" id="IPR036305">
    <property type="entry name" value="RGS_sf"/>
</dbReference>
<protein>
    <recommendedName>
        <fullName evidence="2">RGS domain-containing protein</fullName>
    </recommendedName>
</protein>
<dbReference type="Proteomes" id="UP001439008">
    <property type="component" value="Unassembled WGS sequence"/>
</dbReference>
<evidence type="ECO:0000256" key="1">
    <source>
        <dbReference type="SAM" id="MobiDB-lite"/>
    </source>
</evidence>
<evidence type="ECO:0000313" key="4">
    <source>
        <dbReference type="Proteomes" id="UP001439008"/>
    </source>
</evidence>
<dbReference type="SUPFAM" id="SSF48097">
    <property type="entry name" value="Regulator of G-protein signaling, RGS"/>
    <property type="match status" value="1"/>
</dbReference>
<reference evidence="3 4" key="1">
    <citation type="journal article" date="2024" name="BMC Biol.">
        <title>Comparative genomics of Ascetosporea gives new insight into the evolutionary basis for animal parasitism in Rhizaria.</title>
        <authorList>
            <person name="Hiltunen Thoren M."/>
            <person name="Onut-Brannstrom I."/>
            <person name="Alfjorden A."/>
            <person name="Peckova H."/>
            <person name="Swords F."/>
            <person name="Hooper C."/>
            <person name="Holzer A.S."/>
            <person name="Bass D."/>
            <person name="Burki F."/>
        </authorList>
    </citation>
    <scope>NUCLEOTIDE SEQUENCE [LARGE SCALE GENOMIC DNA]</scope>
    <source>
        <strain evidence="3">20-A016</strain>
    </source>
</reference>
<evidence type="ECO:0000259" key="2">
    <source>
        <dbReference type="PROSITE" id="PS50132"/>
    </source>
</evidence>
<comment type="caution">
    <text evidence="3">The sequence shown here is derived from an EMBL/GenBank/DDBJ whole genome shotgun (WGS) entry which is preliminary data.</text>
</comment>
<feature type="region of interest" description="Disordered" evidence="1">
    <location>
        <begin position="1"/>
        <end position="20"/>
    </location>
</feature>
<dbReference type="InterPro" id="IPR044926">
    <property type="entry name" value="RGS_subdomain_2"/>
</dbReference>
<keyword evidence="4" id="KW-1185">Reference proteome</keyword>
<feature type="domain" description="RGS" evidence="2">
    <location>
        <begin position="50"/>
        <end position="107"/>
    </location>
</feature>
<dbReference type="Gene3D" id="1.10.167.10">
    <property type="entry name" value="Regulator of G-protein Signalling 4, domain 2"/>
    <property type="match status" value="1"/>
</dbReference>
<evidence type="ECO:0000313" key="3">
    <source>
        <dbReference type="EMBL" id="MES1921726.1"/>
    </source>
</evidence>
<gene>
    <name evidence="3" type="ORF">MHBO_003255</name>
</gene>
<dbReference type="PROSITE" id="PS50132">
    <property type="entry name" value="RGS"/>
    <property type="match status" value="1"/>
</dbReference>
<dbReference type="EMBL" id="JBDODL010001682">
    <property type="protein sequence ID" value="MES1921726.1"/>
    <property type="molecule type" value="Genomic_DNA"/>
</dbReference>
<accession>A0ABV2APW9</accession>
<sequence>MYDNDVHHKQSRKRHKNQLECPNPNLIANLKPFTSCHYIEQRLNSEGKMNFDYMMSEPLGRHMLKSFFASVFSISKVIFMSDVKLFQRIRAESARRKVAEMILERFVLPADDREIEESVFAHDKFYVFLQFLTIFANQ</sequence>